<sequence>MNWGTPGYMVREELQSDKLRGRAGKRAWGFEKRLEEGRRSEIARRDEMRVRCKKKKGVSSWEMERCEFFENRGLGIEEVEVQREEGVFDFGKIMVREIELDRKERWERIEDS</sequence>
<dbReference type="Proteomes" id="UP000036403">
    <property type="component" value="Unassembled WGS sequence"/>
</dbReference>
<dbReference type="PaxDb" id="67767-A0A0J7KL17"/>
<comment type="caution">
    <text evidence="1">The sequence shown here is derived from an EMBL/GenBank/DDBJ whole genome shotgun (WGS) entry which is preliminary data.</text>
</comment>
<proteinExistence type="predicted"/>
<reference evidence="1 2" key="1">
    <citation type="submission" date="2015-04" db="EMBL/GenBank/DDBJ databases">
        <title>Lasius niger genome sequencing.</title>
        <authorList>
            <person name="Konorov E.A."/>
            <person name="Nikitin M.A."/>
            <person name="Kirill M.V."/>
            <person name="Chang P."/>
        </authorList>
    </citation>
    <scope>NUCLEOTIDE SEQUENCE [LARGE SCALE GENOMIC DNA]</scope>
    <source>
        <tissue evidence="1">Whole</tissue>
    </source>
</reference>
<organism evidence="1 2">
    <name type="scientific">Lasius niger</name>
    <name type="common">Black garden ant</name>
    <dbReference type="NCBI Taxonomy" id="67767"/>
    <lineage>
        <taxon>Eukaryota</taxon>
        <taxon>Metazoa</taxon>
        <taxon>Ecdysozoa</taxon>
        <taxon>Arthropoda</taxon>
        <taxon>Hexapoda</taxon>
        <taxon>Insecta</taxon>
        <taxon>Pterygota</taxon>
        <taxon>Neoptera</taxon>
        <taxon>Endopterygota</taxon>
        <taxon>Hymenoptera</taxon>
        <taxon>Apocrita</taxon>
        <taxon>Aculeata</taxon>
        <taxon>Formicoidea</taxon>
        <taxon>Formicidae</taxon>
        <taxon>Formicinae</taxon>
        <taxon>Lasius</taxon>
        <taxon>Lasius</taxon>
    </lineage>
</organism>
<evidence type="ECO:0000313" key="2">
    <source>
        <dbReference type="Proteomes" id="UP000036403"/>
    </source>
</evidence>
<evidence type="ECO:0000313" key="1">
    <source>
        <dbReference type="EMBL" id="KMQ90926.1"/>
    </source>
</evidence>
<name>A0A0J7KL17_LASNI</name>
<gene>
    <name evidence="1" type="ORF">RF55_9258</name>
</gene>
<feature type="non-terminal residue" evidence="1">
    <location>
        <position position="112"/>
    </location>
</feature>
<protein>
    <submittedName>
        <fullName evidence="1">Uncharacterized protein</fullName>
    </submittedName>
</protein>
<keyword evidence="2" id="KW-1185">Reference proteome</keyword>
<dbReference type="AlphaFoldDB" id="A0A0J7KL17"/>
<accession>A0A0J7KL17</accession>
<dbReference type="OrthoDB" id="7615957at2759"/>
<dbReference type="EMBL" id="LBMM01006108">
    <property type="protein sequence ID" value="KMQ90926.1"/>
    <property type="molecule type" value="Genomic_DNA"/>
</dbReference>